<protein>
    <submittedName>
        <fullName evidence="1">Uncharacterized protein</fullName>
    </submittedName>
</protein>
<proteinExistence type="predicted"/>
<comment type="caution">
    <text evidence="1">The sequence shown here is derived from an EMBL/GenBank/DDBJ whole genome shotgun (WGS) entry which is preliminary data.</text>
</comment>
<sequence length="65" mass="8222">MEKILQYEYIKKTRTIKEITRKDMVDKINELVEGYNEIMKRLRRLEDEHCWNDKIYKEIYHDDKE</sequence>
<dbReference type="EMBL" id="LAZR01000354">
    <property type="protein sequence ID" value="KKN72809.1"/>
    <property type="molecule type" value="Genomic_DNA"/>
</dbReference>
<accession>A0A0F9T0P0</accession>
<organism evidence="1">
    <name type="scientific">marine sediment metagenome</name>
    <dbReference type="NCBI Taxonomy" id="412755"/>
    <lineage>
        <taxon>unclassified sequences</taxon>
        <taxon>metagenomes</taxon>
        <taxon>ecological metagenomes</taxon>
    </lineage>
</organism>
<evidence type="ECO:0000313" key="1">
    <source>
        <dbReference type="EMBL" id="KKN72809.1"/>
    </source>
</evidence>
<reference evidence="1" key="1">
    <citation type="journal article" date="2015" name="Nature">
        <title>Complex archaea that bridge the gap between prokaryotes and eukaryotes.</title>
        <authorList>
            <person name="Spang A."/>
            <person name="Saw J.H."/>
            <person name="Jorgensen S.L."/>
            <person name="Zaremba-Niedzwiedzka K."/>
            <person name="Martijn J."/>
            <person name="Lind A.E."/>
            <person name="van Eijk R."/>
            <person name="Schleper C."/>
            <person name="Guy L."/>
            <person name="Ettema T.J."/>
        </authorList>
    </citation>
    <scope>NUCLEOTIDE SEQUENCE</scope>
</reference>
<gene>
    <name evidence="1" type="ORF">LCGC14_0406640</name>
</gene>
<name>A0A0F9T0P0_9ZZZZ</name>
<dbReference type="AlphaFoldDB" id="A0A0F9T0P0"/>